<feature type="compositionally biased region" description="Basic and acidic residues" evidence="3">
    <location>
        <begin position="828"/>
        <end position="837"/>
    </location>
</feature>
<feature type="compositionally biased region" description="Low complexity" evidence="3">
    <location>
        <begin position="838"/>
        <end position="851"/>
    </location>
</feature>
<dbReference type="SUPFAM" id="SSF57756">
    <property type="entry name" value="Retrovirus zinc finger-like domains"/>
    <property type="match status" value="2"/>
</dbReference>
<feature type="domain" description="CCHC-type" evidence="4">
    <location>
        <begin position="1026"/>
        <end position="1041"/>
    </location>
</feature>
<evidence type="ECO:0000256" key="3">
    <source>
        <dbReference type="SAM" id="MobiDB-lite"/>
    </source>
</evidence>
<feature type="region of interest" description="Disordered" evidence="3">
    <location>
        <begin position="828"/>
        <end position="855"/>
    </location>
</feature>
<reference evidence="5" key="2">
    <citation type="submission" date="2020-06" db="EMBL/GenBank/DDBJ databases">
        <title>Helianthus annuus Genome sequencing and assembly Release 2.</title>
        <authorList>
            <person name="Gouzy J."/>
            <person name="Langlade N."/>
            <person name="Munos S."/>
        </authorList>
    </citation>
    <scope>NUCLEOTIDE SEQUENCE</scope>
    <source>
        <tissue evidence="5">Leaves</tissue>
    </source>
</reference>
<comment type="caution">
    <text evidence="5">The sequence shown here is derived from an EMBL/GenBank/DDBJ whole genome shotgun (WGS) entry which is preliminary data.</text>
</comment>
<organism evidence="5 6">
    <name type="scientific">Helianthus annuus</name>
    <name type="common">Common sunflower</name>
    <dbReference type="NCBI Taxonomy" id="4232"/>
    <lineage>
        <taxon>Eukaryota</taxon>
        <taxon>Viridiplantae</taxon>
        <taxon>Streptophyta</taxon>
        <taxon>Embryophyta</taxon>
        <taxon>Tracheophyta</taxon>
        <taxon>Spermatophyta</taxon>
        <taxon>Magnoliopsida</taxon>
        <taxon>eudicotyledons</taxon>
        <taxon>Gunneridae</taxon>
        <taxon>Pentapetalae</taxon>
        <taxon>asterids</taxon>
        <taxon>campanulids</taxon>
        <taxon>Asterales</taxon>
        <taxon>Asteraceae</taxon>
        <taxon>Asteroideae</taxon>
        <taxon>Heliantheae alliance</taxon>
        <taxon>Heliantheae</taxon>
        <taxon>Helianthus</taxon>
    </lineage>
</organism>
<feature type="coiled-coil region" evidence="2">
    <location>
        <begin position="639"/>
        <end position="718"/>
    </location>
</feature>
<sequence>MDSEFYNAFATTPASPTDIAKNMTMENETGTMQKPPKLMGIEDYHGWKKRFENWVQANHLKAWESIETEYERPKNSVGVDKIISELTDQEKESYKGEKMMVNLLQQAVKEDIFVLLQHDDNAYSIWEALKKKFEGSTEMLQSKAALLKKEFELFTCMPGETTKTLIERYCHLVRTMSLLKITKTPAEWVEKLADALPQKEWGTYLMILKNSGQFSRLSIAQFIEKLEAQDLEQQKIARMNSSNHQQDTKLYYKGNVQTAEASPKIQTAFSAGNQSEPSSQGSVNTSGFSTVNPPSAQNTSVGNGHLLQCNVALHLQNGQNYSEEVVKSHMGLLVTALEAYEALIAGRIGNPMLTKEDYDQIDAEELELMDIKWALASVLRRAEKFRLVTGRNDFLDANLSNLGFDKSKVVCFRCREKGHFKRECKNQQPRGEKESSGKDDYYRKTIYQQITHQPHQQREPQTAHGRMIEDANKKAYFGIADQDDEKMAEGFSWDKYIPADSNVKAFIAHIIQKPEMLKEWMEVLSDEEKSEDERSVSSENSSSETSDSDEEIEQINIGKSHLSSDSFEFYFADKLKKLKERKAAKEIKEVKVIEKIVEVEKRVEVEKIVEVTKPCLKCLESCKQCIEKDERFSELEKLKEQLLFDVKNLKKSYDVLNRNVNGLEKTNSEREKALKMLNATMMTKQKEINMYIEECAKLKKALENEAAENERIRRLLQSYKGCDYVMDRIYPTVEGFEAFKDEETKSKKKTDTGKKQGVCYNRCPPPIWEGYSPRKPNDEELKKAVNIKLVSEITDVLPDNIDVTFTASDTDHESELIKRVVDQVLDKDEESESKSESESSCQSVRSSSSSEKSSKSSEKRVYSKEFLLSKSNLNDETFEVAYTLNGSDKLYFDKEFPIRGVKPEMLKKVFKLKEINISEIKDENLVVKPKFYTSRVQQRLNKKKGYNSGSGFQKKPNQNRSYKKKGLGFTPPENYKNGKFSKNTKFVSGTSSEEEAKSPFWKQSNQEFLAEKRKNGAYVKKETRTCFRCNEAGHIAWNCPKATNTKQGVSGKLKQVVVDKTEPPTEQFKVFKNSTFEVGECSKRFYRRSVKLDNQKWVVKKSEVKYGDESDSTKSEEPQFDESDENSVPSMDDENFPPLKTENFKRKVGKTEVSYQNYSEKDNFDVEKAFNGNVKKIFSKMVDGKVKGVKDFYAKKTATYTPTKSELKLPKAGQAWVDIFFA</sequence>
<reference evidence="5" key="1">
    <citation type="journal article" date="2017" name="Nature">
        <title>The sunflower genome provides insights into oil metabolism, flowering and Asterid evolution.</title>
        <authorList>
            <person name="Badouin H."/>
            <person name="Gouzy J."/>
            <person name="Grassa C.J."/>
            <person name="Murat F."/>
            <person name="Staton S.E."/>
            <person name="Cottret L."/>
            <person name="Lelandais-Briere C."/>
            <person name="Owens G.L."/>
            <person name="Carrere S."/>
            <person name="Mayjonade B."/>
            <person name="Legrand L."/>
            <person name="Gill N."/>
            <person name="Kane N.C."/>
            <person name="Bowers J.E."/>
            <person name="Hubner S."/>
            <person name="Bellec A."/>
            <person name="Berard A."/>
            <person name="Berges H."/>
            <person name="Blanchet N."/>
            <person name="Boniface M.C."/>
            <person name="Brunel D."/>
            <person name="Catrice O."/>
            <person name="Chaidir N."/>
            <person name="Claudel C."/>
            <person name="Donnadieu C."/>
            <person name="Faraut T."/>
            <person name="Fievet G."/>
            <person name="Helmstetter N."/>
            <person name="King M."/>
            <person name="Knapp S.J."/>
            <person name="Lai Z."/>
            <person name="Le Paslier M.C."/>
            <person name="Lippi Y."/>
            <person name="Lorenzon L."/>
            <person name="Mandel J.R."/>
            <person name="Marage G."/>
            <person name="Marchand G."/>
            <person name="Marquand E."/>
            <person name="Bret-Mestries E."/>
            <person name="Morien E."/>
            <person name="Nambeesan S."/>
            <person name="Nguyen T."/>
            <person name="Pegot-Espagnet P."/>
            <person name="Pouilly N."/>
            <person name="Raftis F."/>
            <person name="Sallet E."/>
            <person name="Schiex T."/>
            <person name="Thomas J."/>
            <person name="Vandecasteele C."/>
            <person name="Vares D."/>
            <person name="Vear F."/>
            <person name="Vautrin S."/>
            <person name="Crespi M."/>
            <person name="Mangin B."/>
            <person name="Burke J.M."/>
            <person name="Salse J."/>
            <person name="Munos S."/>
            <person name="Vincourt P."/>
            <person name="Rieseberg L.H."/>
            <person name="Langlade N.B."/>
        </authorList>
    </citation>
    <scope>NUCLEOTIDE SEQUENCE</scope>
    <source>
        <tissue evidence="5">Leaves</tissue>
    </source>
</reference>
<proteinExistence type="predicted"/>
<keyword evidence="1" id="KW-0863">Zinc-finger</keyword>
<dbReference type="PROSITE" id="PS50158">
    <property type="entry name" value="ZF_CCHC"/>
    <property type="match status" value="2"/>
</dbReference>
<dbReference type="GO" id="GO:0008270">
    <property type="term" value="F:zinc ion binding"/>
    <property type="evidence" value="ECO:0007669"/>
    <property type="project" value="UniProtKB-KW"/>
</dbReference>
<dbReference type="InterPro" id="IPR001878">
    <property type="entry name" value="Znf_CCHC"/>
</dbReference>
<keyword evidence="6" id="KW-1185">Reference proteome</keyword>
<dbReference type="Pfam" id="PF14223">
    <property type="entry name" value="Retrotran_gag_2"/>
    <property type="match status" value="1"/>
</dbReference>
<dbReference type="Pfam" id="PF00098">
    <property type="entry name" value="zf-CCHC"/>
    <property type="match status" value="2"/>
</dbReference>
<dbReference type="Gramene" id="mRNA:HanXRQr2_Chr14g0627521">
    <property type="protein sequence ID" value="CDS:HanXRQr2_Chr14g0627521.1"/>
    <property type="gene ID" value="HanXRQr2_Chr14g0627521"/>
</dbReference>
<keyword evidence="1" id="KW-0862">Zinc</keyword>
<dbReference type="Gene3D" id="4.10.60.10">
    <property type="entry name" value="Zinc finger, CCHC-type"/>
    <property type="match status" value="2"/>
</dbReference>
<feature type="region of interest" description="Disordered" evidence="3">
    <location>
        <begin position="1108"/>
        <end position="1138"/>
    </location>
</feature>
<evidence type="ECO:0000256" key="1">
    <source>
        <dbReference type="PROSITE-ProRule" id="PRU00047"/>
    </source>
</evidence>
<evidence type="ECO:0000313" key="6">
    <source>
        <dbReference type="Proteomes" id="UP000215914"/>
    </source>
</evidence>
<name>A0A9K3E639_HELAN</name>
<keyword evidence="2" id="KW-0175">Coiled coil</keyword>
<dbReference type="AlphaFoldDB" id="A0A9K3E639"/>
<evidence type="ECO:0000313" key="5">
    <source>
        <dbReference type="EMBL" id="KAF5767700.1"/>
    </source>
</evidence>
<dbReference type="Proteomes" id="UP000215914">
    <property type="component" value="Unassembled WGS sequence"/>
</dbReference>
<protein>
    <submittedName>
        <fullName evidence="5">Transcription factor interactor and regulator CCHC(Zn) family</fullName>
    </submittedName>
</protein>
<feature type="domain" description="CCHC-type" evidence="4">
    <location>
        <begin position="411"/>
        <end position="426"/>
    </location>
</feature>
<feature type="region of interest" description="Disordered" evidence="3">
    <location>
        <begin position="269"/>
        <end position="300"/>
    </location>
</feature>
<accession>A0A9K3E639</accession>
<feature type="compositionally biased region" description="Polar residues" evidence="3">
    <location>
        <begin position="947"/>
        <end position="960"/>
    </location>
</feature>
<feature type="compositionally biased region" description="Acidic residues" evidence="3">
    <location>
        <begin position="1118"/>
        <end position="1135"/>
    </location>
</feature>
<feature type="compositionally biased region" description="Basic and acidic residues" evidence="3">
    <location>
        <begin position="1108"/>
        <end position="1117"/>
    </location>
</feature>
<dbReference type="InterPro" id="IPR036875">
    <property type="entry name" value="Znf_CCHC_sf"/>
</dbReference>
<feature type="region of interest" description="Disordered" evidence="3">
    <location>
        <begin position="527"/>
        <end position="553"/>
    </location>
</feature>
<evidence type="ECO:0000259" key="4">
    <source>
        <dbReference type="PROSITE" id="PS50158"/>
    </source>
</evidence>
<dbReference type="EMBL" id="MNCJ02000329">
    <property type="protein sequence ID" value="KAF5767700.1"/>
    <property type="molecule type" value="Genomic_DNA"/>
</dbReference>
<dbReference type="GO" id="GO:0003676">
    <property type="term" value="F:nucleic acid binding"/>
    <property type="evidence" value="ECO:0007669"/>
    <property type="project" value="InterPro"/>
</dbReference>
<gene>
    <name evidence="5" type="ORF">HanXRQr2_Chr14g0627521</name>
</gene>
<feature type="region of interest" description="Disordered" evidence="3">
    <location>
        <begin position="943"/>
        <end position="982"/>
    </location>
</feature>
<evidence type="ECO:0000256" key="2">
    <source>
        <dbReference type="SAM" id="Coils"/>
    </source>
</evidence>
<dbReference type="SMART" id="SM00343">
    <property type="entry name" value="ZnF_C2HC"/>
    <property type="match status" value="2"/>
</dbReference>
<keyword evidence="1" id="KW-0479">Metal-binding</keyword>